<dbReference type="AlphaFoldDB" id="A0AAV1ILQ8"/>
<feature type="domain" description="Thioester reductase (TE)" evidence="2">
    <location>
        <begin position="121"/>
        <end position="403"/>
    </location>
</feature>
<comment type="function">
    <text evidence="1">Catalyzes the reduction of fatty acyl-CoA to fatty alcohols.</text>
</comment>
<organism evidence="3 4">
    <name type="scientific">Coccomyxa viridis</name>
    <dbReference type="NCBI Taxonomy" id="1274662"/>
    <lineage>
        <taxon>Eukaryota</taxon>
        <taxon>Viridiplantae</taxon>
        <taxon>Chlorophyta</taxon>
        <taxon>core chlorophytes</taxon>
        <taxon>Trebouxiophyceae</taxon>
        <taxon>Trebouxiophyceae incertae sedis</taxon>
        <taxon>Coccomyxaceae</taxon>
        <taxon>Coccomyxa</taxon>
    </lineage>
</organism>
<dbReference type="Gene3D" id="3.40.50.720">
    <property type="entry name" value="NAD(P)-binding Rossmann-like Domain"/>
    <property type="match status" value="1"/>
</dbReference>
<protein>
    <recommendedName>
        <fullName evidence="1">Fatty acyl-CoA reductase</fullName>
        <ecNumber evidence="1">1.2.1.84</ecNumber>
    </recommendedName>
</protein>
<dbReference type="EC" id="1.2.1.84" evidence="1"/>
<comment type="catalytic activity">
    <reaction evidence="1">
        <text>a long-chain fatty acyl-CoA + 2 NADPH + 2 H(+) = a long-chain primary fatty alcohol + 2 NADP(+) + CoA</text>
        <dbReference type="Rhea" id="RHEA:52716"/>
        <dbReference type="ChEBI" id="CHEBI:15378"/>
        <dbReference type="ChEBI" id="CHEBI:57287"/>
        <dbReference type="ChEBI" id="CHEBI:57783"/>
        <dbReference type="ChEBI" id="CHEBI:58349"/>
        <dbReference type="ChEBI" id="CHEBI:77396"/>
        <dbReference type="ChEBI" id="CHEBI:83139"/>
        <dbReference type="EC" id="1.2.1.84"/>
    </reaction>
</comment>
<accession>A0AAV1ILQ8</accession>
<evidence type="ECO:0000313" key="4">
    <source>
        <dbReference type="Proteomes" id="UP001314263"/>
    </source>
</evidence>
<dbReference type="InterPro" id="IPR026055">
    <property type="entry name" value="FAR"/>
</dbReference>
<dbReference type="PANTHER" id="PTHR11011">
    <property type="entry name" value="MALE STERILITY PROTEIN 2-RELATED"/>
    <property type="match status" value="1"/>
</dbReference>
<dbReference type="SUPFAM" id="SSF51735">
    <property type="entry name" value="NAD(P)-binding Rossmann-fold domains"/>
    <property type="match status" value="1"/>
</dbReference>
<comment type="caution">
    <text evidence="3">The sequence shown here is derived from an EMBL/GenBank/DDBJ whole genome shotgun (WGS) entry which is preliminary data.</text>
</comment>
<dbReference type="Pfam" id="PF07993">
    <property type="entry name" value="NAD_binding_4"/>
    <property type="match status" value="1"/>
</dbReference>
<dbReference type="InterPro" id="IPR013120">
    <property type="entry name" value="FAR_NAD-bd"/>
</dbReference>
<keyword evidence="1" id="KW-0444">Lipid biosynthesis</keyword>
<proteinExistence type="inferred from homology"/>
<keyword evidence="1" id="KW-0521">NADP</keyword>
<keyword evidence="4" id="KW-1185">Reference proteome</keyword>
<reference evidence="3 4" key="1">
    <citation type="submission" date="2023-10" db="EMBL/GenBank/DDBJ databases">
        <authorList>
            <person name="Maclean D."/>
            <person name="Macfadyen A."/>
        </authorList>
    </citation>
    <scope>NUCLEOTIDE SEQUENCE [LARGE SCALE GENOMIC DNA]</scope>
</reference>
<evidence type="ECO:0000259" key="2">
    <source>
        <dbReference type="Pfam" id="PF07993"/>
    </source>
</evidence>
<dbReference type="GO" id="GO:0035336">
    <property type="term" value="P:long-chain fatty-acyl-CoA metabolic process"/>
    <property type="evidence" value="ECO:0007669"/>
    <property type="project" value="TreeGrafter"/>
</dbReference>
<name>A0AAV1ILQ8_9CHLO</name>
<dbReference type="PANTHER" id="PTHR11011:SF45">
    <property type="entry name" value="FATTY ACYL-COA REDUCTASE CG8306-RELATED"/>
    <property type="match status" value="1"/>
</dbReference>
<dbReference type="GO" id="GO:0080019">
    <property type="term" value="F:alcohol-forming very long-chain fatty acyl-CoA reductase activity"/>
    <property type="evidence" value="ECO:0007669"/>
    <property type="project" value="InterPro"/>
</dbReference>
<keyword evidence="1" id="KW-0443">Lipid metabolism</keyword>
<evidence type="ECO:0000313" key="3">
    <source>
        <dbReference type="EMBL" id="CAK0787736.1"/>
    </source>
</evidence>
<comment type="similarity">
    <text evidence="1">Belongs to the fatty acyl-CoA reductase family.</text>
</comment>
<sequence>MSVATLRHQVSCPSDFMRSSTVIPLEVSTSEGPAAHHTVLHGDSMLRSGRPINTARVAEKTLKVPRTPKTPAKAPPPPTHYESGGQLWPMPPCTLDSHHCSQLGHGRISVKAAFSGATVFITGASGYVGSVVLEQLLRFAPDVARIYMLIRGKRGCSGEQRLDNLLQRDLFCKLRNGDEFPEELRKKLVVMGGDLGSPGLGLTAEDRATLVREVHYIVHSAASISFVDHIHNLISHNYIATRNMAALAADMKQLKSFLHVSTAYVNCFLGRQKHVEERQYELMHNGKPMCHAAVIEELQSLAPDQAEKRAAQYLKQTGHVNTYTFTKMLTEMAIAEFHNSSFPVAIVRPSIVGSIAKHPFPGYFGNSAGTTAYFLAYGSGICTMTCHRAHNVFDVVPGDVVGSVILATSAATVQNKWADRSRPLVVHACSSTTYPWSHYKIYADIVYPFYQQNPCKLRFSLRPYVGYNVKGPSGFYLEHGTWAFAVRKWLGGVKFWLIKQVASALGYTSLARKVWAGWQAWNTYNTPKLDFQLFFCCNNTRALASLQTPEEARQMPLTWDIKADSNIAYFTTHLKYMTSYFFGSKKTA</sequence>
<evidence type="ECO:0000256" key="1">
    <source>
        <dbReference type="RuleBase" id="RU363097"/>
    </source>
</evidence>
<dbReference type="GO" id="GO:0102965">
    <property type="term" value="F:alcohol-forming long-chain fatty acyl-CoA reductase activity"/>
    <property type="evidence" value="ECO:0007669"/>
    <property type="project" value="UniProtKB-EC"/>
</dbReference>
<keyword evidence="1" id="KW-0560">Oxidoreductase</keyword>
<dbReference type="Proteomes" id="UP001314263">
    <property type="component" value="Unassembled WGS sequence"/>
</dbReference>
<dbReference type="EMBL" id="CAUYUE010000018">
    <property type="protein sequence ID" value="CAK0787736.1"/>
    <property type="molecule type" value="Genomic_DNA"/>
</dbReference>
<gene>
    <name evidence="3" type="ORF">CVIRNUC_010958</name>
</gene>
<dbReference type="InterPro" id="IPR036291">
    <property type="entry name" value="NAD(P)-bd_dom_sf"/>
</dbReference>
<dbReference type="CDD" id="cd05236">
    <property type="entry name" value="FAR-N_SDR_e"/>
    <property type="match status" value="1"/>
</dbReference>